<protein>
    <recommendedName>
        <fullName evidence="2">Amidase domain-containing protein</fullName>
    </recommendedName>
</protein>
<dbReference type="Pfam" id="PF01425">
    <property type="entry name" value="Amidase"/>
    <property type="match status" value="1"/>
</dbReference>
<dbReference type="InterPro" id="IPR036928">
    <property type="entry name" value="AS_sf"/>
</dbReference>
<keyword evidence="4" id="KW-1185">Reference proteome</keyword>
<dbReference type="AlphaFoldDB" id="A0A2H5QPJ2"/>
<dbReference type="EMBL" id="BDQV01000586">
    <property type="protein sequence ID" value="GAY66530.1"/>
    <property type="molecule type" value="Genomic_DNA"/>
</dbReference>
<feature type="signal peptide" evidence="1">
    <location>
        <begin position="1"/>
        <end position="32"/>
    </location>
</feature>
<feature type="domain" description="Amidase" evidence="2">
    <location>
        <begin position="86"/>
        <end position="226"/>
    </location>
</feature>
<evidence type="ECO:0000256" key="1">
    <source>
        <dbReference type="SAM" id="SignalP"/>
    </source>
</evidence>
<evidence type="ECO:0000259" key="2">
    <source>
        <dbReference type="Pfam" id="PF01425"/>
    </source>
</evidence>
<evidence type="ECO:0000313" key="4">
    <source>
        <dbReference type="Proteomes" id="UP000236630"/>
    </source>
</evidence>
<organism evidence="3 4">
    <name type="scientific">Citrus unshiu</name>
    <name type="common">Satsuma mandarin</name>
    <name type="synonym">Citrus nobilis var. unshiu</name>
    <dbReference type="NCBI Taxonomy" id="55188"/>
    <lineage>
        <taxon>Eukaryota</taxon>
        <taxon>Viridiplantae</taxon>
        <taxon>Streptophyta</taxon>
        <taxon>Embryophyta</taxon>
        <taxon>Tracheophyta</taxon>
        <taxon>Spermatophyta</taxon>
        <taxon>Magnoliopsida</taxon>
        <taxon>eudicotyledons</taxon>
        <taxon>Gunneridae</taxon>
        <taxon>Pentapetalae</taxon>
        <taxon>rosids</taxon>
        <taxon>malvids</taxon>
        <taxon>Sapindales</taxon>
        <taxon>Rutaceae</taxon>
        <taxon>Aurantioideae</taxon>
        <taxon>Citrus</taxon>
    </lineage>
</organism>
<comment type="caution">
    <text evidence="3">The sequence shown here is derived from an EMBL/GenBank/DDBJ whole genome shotgun (WGS) entry which is preliminary data.</text>
</comment>
<accession>A0A2H5QPJ2</accession>
<name>A0A2H5QPJ2_CITUN</name>
<gene>
    <name evidence="3" type="ORF">CUMW_249440</name>
</gene>
<dbReference type="Proteomes" id="UP000236630">
    <property type="component" value="Unassembled WGS sequence"/>
</dbReference>
<keyword evidence="1" id="KW-0732">Signal</keyword>
<sequence>MFCLAMATNNSSFKFSLFSHLVLNLLILLATSTKTANSYAFSIKEATIEGIQLAFRQNQLASRQLVQFYIGEIRRLNPVLNAVIEDMIGTNDKLNTTAGSFALLGSVVARDAGVVMKLRKAGAIIMGKASLSEWADFRSLQAPNGFSARGGQGKNPYVLSADPCGSSSGPAISVAANLVAVSLGTETDGSILCPSSSNSVVGIKPTVGLTSLAGVIPVSPREDTIGDICLSLFISDAKVSSSNGSSISVDYNDPATKAASYYIPYGGYKQFLKLYGLKGKRLGIELSALVIDHLEIANVNSKNSISNDETIAMLAEFKLALNAYLKELVTSPVRSLAEVIAFNNKFSDLEKIKEYGQDLLLSAEATDGIGKTEKAAILNLERFTRDGFEKLMSTNNLDALVTPRSYASTLLAVGGFPGINVPAGYDSEGYRAKAY</sequence>
<feature type="chain" id="PRO_5014124715" description="Amidase domain-containing protein" evidence="1">
    <location>
        <begin position="33"/>
        <end position="435"/>
    </location>
</feature>
<proteinExistence type="predicted"/>
<dbReference type="PANTHER" id="PTHR42678:SF34">
    <property type="entry name" value="OS04G0183300 PROTEIN"/>
    <property type="match status" value="1"/>
</dbReference>
<dbReference type="InterPro" id="IPR023631">
    <property type="entry name" value="Amidase_dom"/>
</dbReference>
<reference evidence="3 4" key="1">
    <citation type="journal article" date="2017" name="Front. Genet.">
        <title>Draft sequencing of the heterozygous diploid genome of Satsuma (Citrus unshiu Marc.) using a hybrid assembly approach.</title>
        <authorList>
            <person name="Shimizu T."/>
            <person name="Tanizawa Y."/>
            <person name="Mochizuki T."/>
            <person name="Nagasaki H."/>
            <person name="Yoshioka T."/>
            <person name="Toyoda A."/>
            <person name="Fujiyama A."/>
            <person name="Kaminuma E."/>
            <person name="Nakamura Y."/>
        </authorList>
    </citation>
    <scope>NUCLEOTIDE SEQUENCE [LARGE SCALE GENOMIC DNA]</scope>
    <source>
        <strain evidence="4">cv. Miyagawa wase</strain>
    </source>
</reference>
<dbReference type="PANTHER" id="PTHR42678">
    <property type="entry name" value="AMIDASE"/>
    <property type="match status" value="1"/>
</dbReference>
<evidence type="ECO:0000313" key="3">
    <source>
        <dbReference type="EMBL" id="GAY66530.1"/>
    </source>
</evidence>
<dbReference type="SUPFAM" id="SSF75304">
    <property type="entry name" value="Amidase signature (AS) enzymes"/>
    <property type="match status" value="1"/>
</dbReference>
<dbReference type="Gene3D" id="3.90.1300.10">
    <property type="entry name" value="Amidase signature (AS) domain"/>
    <property type="match status" value="1"/>
</dbReference>